<proteinExistence type="predicted"/>
<accession>A0ABD0UU53</accession>
<feature type="domain" description="Reverse transcriptase zinc-binding" evidence="1">
    <location>
        <begin position="8"/>
        <end position="77"/>
    </location>
</feature>
<evidence type="ECO:0000259" key="1">
    <source>
        <dbReference type="Pfam" id="PF13966"/>
    </source>
</evidence>
<keyword evidence="3" id="KW-1185">Reference proteome</keyword>
<name>A0ABD0UU53_DENTH</name>
<comment type="caution">
    <text evidence="2">The sequence shown here is derived from an EMBL/GenBank/DDBJ whole genome shotgun (WGS) entry which is preliminary data.</text>
</comment>
<evidence type="ECO:0000313" key="3">
    <source>
        <dbReference type="Proteomes" id="UP001552299"/>
    </source>
</evidence>
<gene>
    <name evidence="2" type="ORF">M5K25_017316</name>
</gene>
<dbReference type="EMBL" id="JANQDX010000013">
    <property type="protein sequence ID" value="KAL0913826.1"/>
    <property type="molecule type" value="Genomic_DNA"/>
</dbReference>
<evidence type="ECO:0000313" key="2">
    <source>
        <dbReference type="EMBL" id="KAL0913826.1"/>
    </source>
</evidence>
<dbReference type="AlphaFoldDB" id="A0ABD0UU53"/>
<dbReference type="InterPro" id="IPR026960">
    <property type="entry name" value="RVT-Znf"/>
</dbReference>
<protein>
    <recommendedName>
        <fullName evidence="1">Reverse transcriptase zinc-binding domain-containing protein</fullName>
    </recommendedName>
</protein>
<dbReference type="Proteomes" id="UP001552299">
    <property type="component" value="Unassembled WGS sequence"/>
</dbReference>
<reference evidence="2 3" key="1">
    <citation type="journal article" date="2024" name="Plant Biotechnol. J.">
        <title>Dendrobium thyrsiflorum genome and its molecular insights into genes involved in important horticultural traits.</title>
        <authorList>
            <person name="Chen B."/>
            <person name="Wang J.Y."/>
            <person name="Zheng P.J."/>
            <person name="Li K.L."/>
            <person name="Liang Y.M."/>
            <person name="Chen X.F."/>
            <person name="Zhang C."/>
            <person name="Zhao X."/>
            <person name="He X."/>
            <person name="Zhang G.Q."/>
            <person name="Liu Z.J."/>
            <person name="Xu Q."/>
        </authorList>
    </citation>
    <scope>NUCLEOTIDE SEQUENCE [LARGE SCALE GENOMIC DNA]</scope>
    <source>
        <strain evidence="2">GZMU011</strain>
    </source>
</reference>
<organism evidence="2 3">
    <name type="scientific">Dendrobium thyrsiflorum</name>
    <name type="common">Pinecone-like raceme dendrobium</name>
    <name type="synonym">Orchid</name>
    <dbReference type="NCBI Taxonomy" id="117978"/>
    <lineage>
        <taxon>Eukaryota</taxon>
        <taxon>Viridiplantae</taxon>
        <taxon>Streptophyta</taxon>
        <taxon>Embryophyta</taxon>
        <taxon>Tracheophyta</taxon>
        <taxon>Spermatophyta</taxon>
        <taxon>Magnoliopsida</taxon>
        <taxon>Liliopsida</taxon>
        <taxon>Asparagales</taxon>
        <taxon>Orchidaceae</taxon>
        <taxon>Epidendroideae</taxon>
        <taxon>Malaxideae</taxon>
        <taxon>Dendrobiinae</taxon>
        <taxon>Dendrobium</taxon>
    </lineage>
</organism>
<dbReference type="Pfam" id="PF13966">
    <property type="entry name" value="zf-RVT"/>
    <property type="match status" value="1"/>
</dbReference>
<sequence>MYVEEFYSELPKVAWASSIWHKRHVLKFLVFGWMAVASGLKTVDALFKRNIPIDARCFLCHSCNETIGHLFFECPFSFSIISELIPGSSSLLLRPTLTQIMYANGKRGMSCWTCCECSDSDYMNAFDCAGRASFGLLVQGTMMLALLAFPSDGHFLGNQGKLCERYLTEP</sequence>